<dbReference type="InterPro" id="IPR033454">
    <property type="entry name" value="RecG_wedge"/>
</dbReference>
<evidence type="ECO:0000313" key="11">
    <source>
        <dbReference type="EMBL" id="SBV94404.1"/>
    </source>
</evidence>
<keyword evidence="3 11" id="KW-0378">Hydrolase</keyword>
<dbReference type="InterPro" id="IPR027417">
    <property type="entry name" value="P-loop_NTPase"/>
</dbReference>
<feature type="domain" description="Helicase C-terminal" evidence="10">
    <location>
        <begin position="462"/>
        <end position="626"/>
    </location>
</feature>
<reference evidence="11" key="1">
    <citation type="submission" date="2016-04" db="EMBL/GenBank/DDBJ databases">
        <authorList>
            <person name="Evans L.H."/>
            <person name="Alamgir A."/>
            <person name="Owens N."/>
            <person name="Weber N.D."/>
            <person name="Virtaneva K."/>
            <person name="Barbian K."/>
            <person name="Babar A."/>
            <person name="Rosenke K."/>
        </authorList>
    </citation>
    <scope>NUCLEOTIDE SEQUENCE</scope>
    <source>
        <strain evidence="11">86</strain>
    </source>
</reference>
<dbReference type="PANTHER" id="PTHR47964">
    <property type="entry name" value="ATP-DEPENDENT DNA HELICASE HOMOLOG RECG, CHLOROPLASTIC"/>
    <property type="match status" value="1"/>
</dbReference>
<dbReference type="InterPro" id="IPR011545">
    <property type="entry name" value="DEAD/DEAH_box_helicase_dom"/>
</dbReference>
<keyword evidence="2" id="KW-0227">DNA damage</keyword>
<evidence type="ECO:0000256" key="8">
    <source>
        <dbReference type="ARBA" id="ARBA00049819"/>
    </source>
</evidence>
<dbReference type="InterPro" id="IPR045562">
    <property type="entry name" value="RecG_dom3_C"/>
</dbReference>
<dbReference type="PANTHER" id="PTHR47964:SF1">
    <property type="entry name" value="ATP-DEPENDENT DNA HELICASE HOMOLOG RECG, CHLOROPLASTIC"/>
    <property type="match status" value="1"/>
</dbReference>
<dbReference type="Pfam" id="PF19833">
    <property type="entry name" value="RecG_dom3_C"/>
    <property type="match status" value="1"/>
</dbReference>
<dbReference type="GO" id="GO:0016787">
    <property type="term" value="F:hydrolase activity"/>
    <property type="evidence" value="ECO:0007669"/>
    <property type="project" value="UniProtKB-KW"/>
</dbReference>
<dbReference type="NCBIfam" id="NF008165">
    <property type="entry name" value="PRK10917.1-3"/>
    <property type="match status" value="1"/>
</dbReference>
<dbReference type="CDD" id="cd17992">
    <property type="entry name" value="DEXHc_RecG"/>
    <property type="match status" value="1"/>
</dbReference>
<dbReference type="SMART" id="SM00487">
    <property type="entry name" value="DEXDc"/>
    <property type="match status" value="1"/>
</dbReference>
<evidence type="ECO:0000256" key="3">
    <source>
        <dbReference type="ARBA" id="ARBA00022801"/>
    </source>
</evidence>
<keyword evidence="1" id="KW-0547">Nucleotide-binding</keyword>
<evidence type="ECO:0000256" key="4">
    <source>
        <dbReference type="ARBA" id="ARBA00022806"/>
    </source>
</evidence>
<dbReference type="EMBL" id="FLUO01000001">
    <property type="protein sequence ID" value="SBV94404.1"/>
    <property type="molecule type" value="Genomic_DNA"/>
</dbReference>
<dbReference type="Pfam" id="PF00271">
    <property type="entry name" value="Helicase_C"/>
    <property type="match status" value="1"/>
</dbReference>
<evidence type="ECO:0000256" key="7">
    <source>
        <dbReference type="ARBA" id="ARBA00023204"/>
    </source>
</evidence>
<dbReference type="PROSITE" id="PS51194">
    <property type="entry name" value="HELICASE_CTER"/>
    <property type="match status" value="1"/>
</dbReference>
<proteinExistence type="predicted"/>
<gene>
    <name evidence="11" type="primary">recG</name>
    <name evidence="11" type="ORF">KL86APRO_10508</name>
</gene>
<keyword evidence="5" id="KW-0067">ATP-binding</keyword>
<dbReference type="GO" id="GO:0003677">
    <property type="term" value="F:DNA binding"/>
    <property type="evidence" value="ECO:0007669"/>
    <property type="project" value="UniProtKB-KW"/>
</dbReference>
<keyword evidence="7" id="KW-0234">DNA repair</keyword>
<evidence type="ECO:0000256" key="1">
    <source>
        <dbReference type="ARBA" id="ARBA00022741"/>
    </source>
</evidence>
<feature type="domain" description="Helicase ATP-binding" evidence="9">
    <location>
        <begin position="282"/>
        <end position="443"/>
    </location>
</feature>
<evidence type="ECO:0000256" key="6">
    <source>
        <dbReference type="ARBA" id="ARBA00023125"/>
    </source>
</evidence>
<dbReference type="AlphaFoldDB" id="A0A212J4V5"/>
<dbReference type="SUPFAM" id="SSF50249">
    <property type="entry name" value="Nucleic acid-binding proteins"/>
    <property type="match status" value="1"/>
</dbReference>
<dbReference type="InterPro" id="IPR014001">
    <property type="entry name" value="Helicase_ATP-bd"/>
</dbReference>
<dbReference type="Pfam" id="PF17191">
    <property type="entry name" value="RecG_wedge"/>
    <property type="match status" value="1"/>
</dbReference>
<sequence>MRPTILYPLFAPLTSLSGVGPRIAPLLARAVGGEAVADLLWHLPVSCIDRTARPTVAETVDGAVATLALEVLRHEPAPSRSRAPYRVHCADASGEITLVFFHAREDYLRAQLPEGATRLVSGRVERFRDSPQISHPDYIVPLDKAAEIPAIEPLYGLTAGLTQKVVGKAARAALAKLPDLPEWNDPHLIRREGWPSWRAALEALHRPAEAAACAPLAPARRRLAFDELLAAQLALSLVRAKARARPGIPLPGGGTVGARIEAALPFALTGAQRRAVAEIHADMAEPVRMLRLLQGDVGSGKTAVALLAMARAVDSGAQAAFMAPTDLLARQHYASIAPLAEAAGVTAVLLTGRDKGAERAAALEAIAEGRAGIAIGTHALFQDDVNFARLGLAIVDEQHRFGVRQRLMLSDKGQQTDLLVMTATPIPRTLMLAAYGDMDVSRLDERPPGRKPIDTRLVALNRLPEVVDAVRRAISAGRQAYWVCPRVEDAEDAPLTSVEERGAALAEALGADKVGIIHGRMKGPERDATMQGFLEGRTRVLVATTVIEVGVDVPNASIIIVEHAERFGLAQLHQLRGRVGRGSEASACLLLYGTLGETAEKRLTTLRDTDDGFVIAEADLQLRGAGELLGTRQSGIPEFRIADLAHHGDLLEIARVDARRVLDADPDLTGARGPALRTLLYLFARDAVVATLRSG</sequence>
<evidence type="ECO:0000256" key="5">
    <source>
        <dbReference type="ARBA" id="ARBA00022840"/>
    </source>
</evidence>
<dbReference type="InterPro" id="IPR012340">
    <property type="entry name" value="NA-bd_OB-fold"/>
</dbReference>
<dbReference type="Gene3D" id="3.40.50.300">
    <property type="entry name" value="P-loop containing nucleotide triphosphate hydrolases"/>
    <property type="match status" value="2"/>
</dbReference>
<dbReference type="NCBIfam" id="NF008168">
    <property type="entry name" value="PRK10917.2-2"/>
    <property type="match status" value="1"/>
</dbReference>
<evidence type="ECO:0000259" key="9">
    <source>
        <dbReference type="PROSITE" id="PS51192"/>
    </source>
</evidence>
<organism evidence="11">
    <name type="scientific">uncultured Alphaproteobacteria bacterium</name>
    <dbReference type="NCBI Taxonomy" id="91750"/>
    <lineage>
        <taxon>Bacteria</taxon>
        <taxon>Pseudomonadati</taxon>
        <taxon>Pseudomonadota</taxon>
        <taxon>Alphaproteobacteria</taxon>
        <taxon>environmental samples</taxon>
    </lineage>
</organism>
<dbReference type="CDD" id="cd04488">
    <property type="entry name" value="RecG_wedge_OBF"/>
    <property type="match status" value="1"/>
</dbReference>
<protein>
    <recommendedName>
        <fullName evidence="8">Probable DNA 3'-5' helicase RecG</fullName>
    </recommendedName>
</protein>
<dbReference type="Pfam" id="PF00270">
    <property type="entry name" value="DEAD"/>
    <property type="match status" value="1"/>
</dbReference>
<evidence type="ECO:0000256" key="2">
    <source>
        <dbReference type="ARBA" id="ARBA00022763"/>
    </source>
</evidence>
<dbReference type="InterPro" id="IPR001650">
    <property type="entry name" value="Helicase_C-like"/>
</dbReference>
<evidence type="ECO:0000259" key="10">
    <source>
        <dbReference type="PROSITE" id="PS51194"/>
    </source>
</evidence>
<dbReference type="InterPro" id="IPR047112">
    <property type="entry name" value="RecG/Mfd"/>
</dbReference>
<dbReference type="NCBIfam" id="NF008164">
    <property type="entry name" value="PRK10917.1-2"/>
    <property type="match status" value="1"/>
</dbReference>
<dbReference type="GO" id="GO:0005524">
    <property type="term" value="F:ATP binding"/>
    <property type="evidence" value="ECO:0007669"/>
    <property type="project" value="UniProtKB-KW"/>
</dbReference>
<dbReference type="GO" id="GO:0003678">
    <property type="term" value="F:DNA helicase activity"/>
    <property type="evidence" value="ECO:0007669"/>
    <property type="project" value="TreeGrafter"/>
</dbReference>
<name>A0A212J4V5_9PROT</name>
<dbReference type="GO" id="GO:0006281">
    <property type="term" value="P:DNA repair"/>
    <property type="evidence" value="ECO:0007669"/>
    <property type="project" value="UniProtKB-KW"/>
</dbReference>
<keyword evidence="4 11" id="KW-0347">Helicase</keyword>
<dbReference type="PROSITE" id="PS51192">
    <property type="entry name" value="HELICASE_ATP_BIND_1"/>
    <property type="match status" value="1"/>
</dbReference>
<keyword evidence="6" id="KW-0238">DNA-binding</keyword>
<dbReference type="Gene3D" id="2.40.50.140">
    <property type="entry name" value="Nucleic acid-binding proteins"/>
    <property type="match status" value="1"/>
</dbReference>
<dbReference type="SMART" id="SM00490">
    <property type="entry name" value="HELICc"/>
    <property type="match status" value="1"/>
</dbReference>
<dbReference type="SUPFAM" id="SSF52540">
    <property type="entry name" value="P-loop containing nucleoside triphosphate hydrolases"/>
    <property type="match status" value="2"/>
</dbReference>
<accession>A0A212J4V5</accession>